<dbReference type="AlphaFoldDB" id="A0A0A0F114"/>
<sequence length="239" mass="26184">MIQKKFFTWFDFCKELGVDGEAVRQAVARGELPAYLHLRGTTAQLQLLSFQGGVEPASGHGEVSMWHRTEKPFPGAGGSYYKLTGWFQVDPYTLRQAGLVGEFRSTPTVLPAPECDGLNDGDVWELSTETYHEYEGVPYFEEDWTIAPTLSDLWFRDETLAKLMSGSKAGPTDANDKSLTTRERNTLLRIIAGLAKYAGIDVTNGKAAAQIEAAVATAGFDGPKEKTIRGVVSELGKLD</sequence>
<comment type="caution">
    <text evidence="1">The sequence shown here is derived from an EMBL/GenBank/DDBJ whole genome shotgun (WGS) entry which is preliminary data.</text>
</comment>
<keyword evidence="2" id="KW-1185">Reference proteome</keyword>
<gene>
    <name evidence="1" type="ORF">N800_10185</name>
</gene>
<evidence type="ECO:0000313" key="2">
    <source>
        <dbReference type="Proteomes" id="UP000029998"/>
    </source>
</evidence>
<dbReference type="RefSeq" id="WP_036134011.1">
    <property type="nucleotide sequence ID" value="NZ_AVPU01000002.1"/>
</dbReference>
<protein>
    <submittedName>
        <fullName evidence="1">Uncharacterized protein</fullName>
    </submittedName>
</protein>
<organism evidence="1 2">
    <name type="scientific">Lysobacter daejeonensis GH1-9</name>
    <dbReference type="NCBI Taxonomy" id="1385517"/>
    <lineage>
        <taxon>Bacteria</taxon>
        <taxon>Pseudomonadati</taxon>
        <taxon>Pseudomonadota</taxon>
        <taxon>Gammaproteobacteria</taxon>
        <taxon>Lysobacterales</taxon>
        <taxon>Lysobacteraceae</taxon>
        <taxon>Aerolutibacter</taxon>
    </lineage>
</organism>
<name>A0A0A0F114_9GAMM</name>
<proteinExistence type="predicted"/>
<accession>A0A0A0F114</accession>
<dbReference type="Proteomes" id="UP000029998">
    <property type="component" value="Unassembled WGS sequence"/>
</dbReference>
<dbReference type="EMBL" id="AVPU01000002">
    <property type="protein sequence ID" value="KGM55988.1"/>
    <property type="molecule type" value="Genomic_DNA"/>
</dbReference>
<reference evidence="1 2" key="1">
    <citation type="submission" date="2013-08" db="EMBL/GenBank/DDBJ databases">
        <title>Genome sequencing of Lysobacter.</title>
        <authorList>
            <person name="Zhang S."/>
            <person name="Wang G."/>
        </authorList>
    </citation>
    <scope>NUCLEOTIDE SEQUENCE [LARGE SCALE GENOMIC DNA]</scope>
    <source>
        <strain evidence="1 2">GH1-9</strain>
    </source>
</reference>
<evidence type="ECO:0000313" key="1">
    <source>
        <dbReference type="EMBL" id="KGM55988.1"/>
    </source>
</evidence>